<accession>D2R1C2</accession>
<dbReference type="GO" id="GO:0003700">
    <property type="term" value="F:DNA-binding transcription factor activity"/>
    <property type="evidence" value="ECO:0007669"/>
    <property type="project" value="InterPro"/>
</dbReference>
<dbReference type="Proteomes" id="UP000001887">
    <property type="component" value="Chromosome"/>
</dbReference>
<proteinExistence type="predicted"/>
<evidence type="ECO:0000313" key="6">
    <source>
        <dbReference type="Proteomes" id="UP000001887"/>
    </source>
</evidence>
<dbReference type="NCBIfam" id="NF033788">
    <property type="entry name" value="HTH_metalloreg"/>
    <property type="match status" value="1"/>
</dbReference>
<dbReference type="eggNOG" id="COG0640">
    <property type="taxonomic scope" value="Bacteria"/>
</dbReference>
<dbReference type="STRING" id="530564.Psta_0211"/>
<feature type="domain" description="HTH arsR-type" evidence="4">
    <location>
        <begin position="16"/>
        <end position="111"/>
    </location>
</feature>
<dbReference type="GO" id="GO:0003677">
    <property type="term" value="F:DNA binding"/>
    <property type="evidence" value="ECO:0007669"/>
    <property type="project" value="UniProtKB-KW"/>
</dbReference>
<gene>
    <name evidence="5" type="ordered locus">Psta_0211</name>
</gene>
<dbReference type="Gene3D" id="1.10.10.10">
    <property type="entry name" value="Winged helix-like DNA-binding domain superfamily/Winged helix DNA-binding domain"/>
    <property type="match status" value="1"/>
</dbReference>
<keyword evidence="3" id="KW-0804">Transcription</keyword>
<sequence>MPAETKESATTELQLLADEKARDLVQLFKLLADETRLRILYFLMQREELNVRTLCELLDQSQPAVSHHLALLRVAGIIECRRDGKHNFYHLVPKRFQTYLDLMFAVAPGQTRKLRVEDSLLTYARETRPAAT</sequence>
<keyword evidence="6" id="KW-1185">Reference proteome</keyword>
<evidence type="ECO:0000256" key="3">
    <source>
        <dbReference type="ARBA" id="ARBA00023163"/>
    </source>
</evidence>
<dbReference type="Pfam" id="PF01022">
    <property type="entry name" value="HTH_5"/>
    <property type="match status" value="1"/>
</dbReference>
<dbReference type="InterPro" id="IPR001845">
    <property type="entry name" value="HTH_ArsR_DNA-bd_dom"/>
</dbReference>
<protein>
    <submittedName>
        <fullName evidence="5">Transcriptional regulator, ArsR family</fullName>
    </submittedName>
</protein>
<dbReference type="PROSITE" id="PS50987">
    <property type="entry name" value="HTH_ARSR_2"/>
    <property type="match status" value="1"/>
</dbReference>
<dbReference type="PRINTS" id="PR00778">
    <property type="entry name" value="HTHARSR"/>
</dbReference>
<dbReference type="EMBL" id="CP001848">
    <property type="protein sequence ID" value="ADB14907.1"/>
    <property type="molecule type" value="Genomic_DNA"/>
</dbReference>
<dbReference type="InterPro" id="IPR011991">
    <property type="entry name" value="ArsR-like_HTH"/>
</dbReference>
<dbReference type="OrthoDB" id="9794330at2"/>
<keyword evidence="2" id="KW-0238">DNA-binding</keyword>
<dbReference type="HOGENOM" id="CLU_097806_7_2_0"/>
<dbReference type="InterPro" id="IPR051011">
    <property type="entry name" value="Metal_resp_trans_reg"/>
</dbReference>
<evidence type="ECO:0000256" key="2">
    <source>
        <dbReference type="ARBA" id="ARBA00023125"/>
    </source>
</evidence>
<dbReference type="InterPro" id="IPR036388">
    <property type="entry name" value="WH-like_DNA-bd_sf"/>
</dbReference>
<evidence type="ECO:0000259" key="4">
    <source>
        <dbReference type="PROSITE" id="PS50987"/>
    </source>
</evidence>
<dbReference type="SUPFAM" id="SSF46785">
    <property type="entry name" value="Winged helix' DNA-binding domain"/>
    <property type="match status" value="1"/>
</dbReference>
<evidence type="ECO:0000313" key="5">
    <source>
        <dbReference type="EMBL" id="ADB14907.1"/>
    </source>
</evidence>
<name>D2R1C2_PIRSD</name>
<dbReference type="PANTHER" id="PTHR43132:SF6">
    <property type="entry name" value="HTH-TYPE TRANSCRIPTIONAL REPRESSOR CZRA"/>
    <property type="match status" value="1"/>
</dbReference>
<reference evidence="5 6" key="1">
    <citation type="journal article" date="2009" name="Stand. Genomic Sci.">
        <title>Complete genome sequence of Pirellula staleyi type strain (ATCC 27377).</title>
        <authorList>
            <person name="Clum A."/>
            <person name="Tindall B.J."/>
            <person name="Sikorski J."/>
            <person name="Ivanova N."/>
            <person name="Mavrommatis K."/>
            <person name="Lucas S."/>
            <person name="Glavina del Rio T."/>
            <person name="Nolan M."/>
            <person name="Chen F."/>
            <person name="Tice H."/>
            <person name="Pitluck S."/>
            <person name="Cheng J.F."/>
            <person name="Chertkov O."/>
            <person name="Brettin T."/>
            <person name="Han C."/>
            <person name="Detter J.C."/>
            <person name="Kuske C."/>
            <person name="Bruce D."/>
            <person name="Goodwin L."/>
            <person name="Ovchinikova G."/>
            <person name="Pati A."/>
            <person name="Mikhailova N."/>
            <person name="Chen A."/>
            <person name="Palaniappan K."/>
            <person name="Land M."/>
            <person name="Hauser L."/>
            <person name="Chang Y.J."/>
            <person name="Jeffries C.D."/>
            <person name="Chain P."/>
            <person name="Rohde M."/>
            <person name="Goker M."/>
            <person name="Bristow J."/>
            <person name="Eisen J.A."/>
            <person name="Markowitz V."/>
            <person name="Hugenholtz P."/>
            <person name="Kyrpides N.C."/>
            <person name="Klenk H.P."/>
            <person name="Lapidus A."/>
        </authorList>
    </citation>
    <scope>NUCLEOTIDE SEQUENCE [LARGE SCALE GENOMIC DNA]</scope>
    <source>
        <strain evidence="6">ATCC 27377 / DSM 6068 / ICPB 4128</strain>
    </source>
</reference>
<dbReference type="InterPro" id="IPR036390">
    <property type="entry name" value="WH_DNA-bd_sf"/>
</dbReference>
<dbReference type="PANTHER" id="PTHR43132">
    <property type="entry name" value="ARSENICAL RESISTANCE OPERON REPRESSOR ARSR-RELATED"/>
    <property type="match status" value="1"/>
</dbReference>
<dbReference type="KEGG" id="psl:Psta_0211"/>
<dbReference type="SMART" id="SM00418">
    <property type="entry name" value="HTH_ARSR"/>
    <property type="match status" value="1"/>
</dbReference>
<organism evidence="5 6">
    <name type="scientific">Pirellula staleyi (strain ATCC 27377 / DSM 6068 / ICPB 4128)</name>
    <name type="common">Pirella staleyi</name>
    <dbReference type="NCBI Taxonomy" id="530564"/>
    <lineage>
        <taxon>Bacteria</taxon>
        <taxon>Pseudomonadati</taxon>
        <taxon>Planctomycetota</taxon>
        <taxon>Planctomycetia</taxon>
        <taxon>Pirellulales</taxon>
        <taxon>Pirellulaceae</taxon>
        <taxon>Pirellula</taxon>
    </lineage>
</organism>
<dbReference type="CDD" id="cd00090">
    <property type="entry name" value="HTH_ARSR"/>
    <property type="match status" value="1"/>
</dbReference>
<dbReference type="AlphaFoldDB" id="D2R1C2"/>
<evidence type="ECO:0000256" key="1">
    <source>
        <dbReference type="ARBA" id="ARBA00023015"/>
    </source>
</evidence>
<keyword evidence="1" id="KW-0805">Transcription regulation</keyword>